<comment type="caution">
    <text evidence="9">The sequence shown here is derived from an EMBL/GenBank/DDBJ whole genome shotgun (WGS) entry which is preliminary data.</text>
</comment>
<feature type="compositionally biased region" description="Basic residues" evidence="8">
    <location>
        <begin position="1"/>
        <end position="27"/>
    </location>
</feature>
<evidence type="ECO:0000256" key="7">
    <source>
        <dbReference type="RuleBase" id="RU000382"/>
    </source>
</evidence>
<dbReference type="PANTHER" id="PTHR45677:SF8">
    <property type="entry name" value="CYSTEINE SULFINIC ACID DECARBOXYLASE"/>
    <property type="match status" value="1"/>
</dbReference>
<sequence length="608" mass="65634">MRRAVRRVARRASRSALRRAGVRRARRDRCGSRSSRLGRCRTSPSLCALDGHPSRGLRRRRSGVRRPLRVTRGHRSTDRRGGASLGEAYLTVTPERGVFGARRAVHRAETPHEGGDVPHILTAATADDYASSTTEVVRRLAGRFRTTAQPFSGASRTELQALVDAVDLDAAGVGTNEALRELDDLFVRHAVWFHAPAYLAHLNCPVAVPAVAAEAIVSAVNASLDTYDQSTAGTLMERRLIEWTASRIGFAAGDGVFTSGGTLSNLQALLLAREAAVARAAAELGLSRPETLARLVVFATGSSHFSVQKSTLLLGLGDDAVELVPVDGDGRMRPDRLAESVDGLIAAGRIPMAVVATAGTTDRGCIDPLAAIADICDREGVWLHVDAAYGCGLLVSATRRHLLDGIERARSVTVDYHKSFFQPVSSSAIVVRDPRDLAAIAWHADYLNPLENAEPNQVDKSLQTTRRFDALKLWATLRAIGADGLGDLFDRVLDLTQEVHAAVAAADDLELVSRTDLSTVLFRYRPAGCPDAEADRLVALIRRVLFESGRAHVAKTVIDGRPCLKLTLLNPETTLAQVLDVFDLVRAAGDGLRDAEHLDDLDLEEVAR</sequence>
<keyword evidence="3" id="KW-0210">Decarboxylase</keyword>
<evidence type="ECO:0000256" key="4">
    <source>
        <dbReference type="ARBA" id="ARBA00022898"/>
    </source>
</evidence>
<feature type="modified residue" description="N6-(pyridoxal phosphate)lysine" evidence="6">
    <location>
        <position position="418"/>
    </location>
</feature>
<keyword evidence="5 7" id="KW-0456">Lyase</keyword>
<evidence type="ECO:0000256" key="6">
    <source>
        <dbReference type="PIRSR" id="PIRSR602129-50"/>
    </source>
</evidence>
<keyword evidence="10" id="KW-1185">Reference proteome</keyword>
<dbReference type="GO" id="GO:0004058">
    <property type="term" value="F:aromatic-L-amino-acid decarboxylase activity"/>
    <property type="evidence" value="ECO:0007669"/>
    <property type="project" value="UniProtKB-ARBA"/>
</dbReference>
<gene>
    <name evidence="9" type="ORF">GE115_03915</name>
</gene>
<proteinExistence type="inferred from homology"/>
<dbReference type="InterPro" id="IPR015421">
    <property type="entry name" value="PyrdxlP-dep_Trfase_major"/>
</dbReference>
<dbReference type="Gene3D" id="3.40.640.10">
    <property type="entry name" value="Type I PLP-dependent aspartate aminotransferase-like (Major domain)"/>
    <property type="match status" value="1"/>
</dbReference>
<comment type="similarity">
    <text evidence="2 7">Belongs to the group II decarboxylase family.</text>
</comment>
<dbReference type="Pfam" id="PF00282">
    <property type="entry name" value="Pyridoxal_deC"/>
    <property type="match status" value="1"/>
</dbReference>
<protein>
    <submittedName>
        <fullName evidence="9">Pyridoxal-dependent decarboxylase</fullName>
    </submittedName>
</protein>
<dbReference type="PANTHER" id="PTHR45677">
    <property type="entry name" value="GLUTAMATE DECARBOXYLASE-RELATED"/>
    <property type="match status" value="1"/>
</dbReference>
<evidence type="ECO:0000313" key="9">
    <source>
        <dbReference type="EMBL" id="MRG59017.1"/>
    </source>
</evidence>
<dbReference type="EMBL" id="WJIF01000002">
    <property type="protein sequence ID" value="MRG59017.1"/>
    <property type="molecule type" value="Genomic_DNA"/>
</dbReference>
<evidence type="ECO:0000313" key="10">
    <source>
        <dbReference type="Proteomes" id="UP000431080"/>
    </source>
</evidence>
<keyword evidence="4 6" id="KW-0663">Pyridoxal phosphate</keyword>
<dbReference type="Gene3D" id="1.20.1650.10">
    <property type="entry name" value="PLP-dependent transferases"/>
    <property type="match status" value="1"/>
</dbReference>
<evidence type="ECO:0000256" key="2">
    <source>
        <dbReference type="ARBA" id="ARBA00009533"/>
    </source>
</evidence>
<evidence type="ECO:0000256" key="5">
    <source>
        <dbReference type="ARBA" id="ARBA00023239"/>
    </source>
</evidence>
<dbReference type="Proteomes" id="UP000431080">
    <property type="component" value="Unassembled WGS sequence"/>
</dbReference>
<dbReference type="InterPro" id="IPR015424">
    <property type="entry name" value="PyrdxlP-dep_Trfase"/>
</dbReference>
<feature type="region of interest" description="Disordered" evidence="8">
    <location>
        <begin position="1"/>
        <end position="38"/>
    </location>
</feature>
<evidence type="ECO:0000256" key="1">
    <source>
        <dbReference type="ARBA" id="ARBA00001933"/>
    </source>
</evidence>
<dbReference type="GO" id="GO:0019752">
    <property type="term" value="P:carboxylic acid metabolic process"/>
    <property type="evidence" value="ECO:0007669"/>
    <property type="project" value="InterPro"/>
</dbReference>
<reference evidence="9 10" key="1">
    <citation type="submission" date="2019-10" db="EMBL/GenBank/DDBJ databases">
        <authorList>
            <person name="Nie G."/>
            <person name="Ming H."/>
            <person name="Yi B."/>
        </authorList>
    </citation>
    <scope>NUCLEOTIDE SEQUENCE [LARGE SCALE GENOMIC DNA]</scope>
    <source>
        <strain evidence="9 10">CFH 90414</strain>
    </source>
</reference>
<evidence type="ECO:0000256" key="8">
    <source>
        <dbReference type="SAM" id="MobiDB-lite"/>
    </source>
</evidence>
<dbReference type="GO" id="GO:0030170">
    <property type="term" value="F:pyridoxal phosphate binding"/>
    <property type="evidence" value="ECO:0007669"/>
    <property type="project" value="InterPro"/>
</dbReference>
<dbReference type="AlphaFoldDB" id="A0A6I2F5L6"/>
<dbReference type="SUPFAM" id="SSF53383">
    <property type="entry name" value="PLP-dependent transferases"/>
    <property type="match status" value="1"/>
</dbReference>
<name>A0A6I2F5L6_9MICO</name>
<evidence type="ECO:0000256" key="3">
    <source>
        <dbReference type="ARBA" id="ARBA00022793"/>
    </source>
</evidence>
<dbReference type="InterPro" id="IPR002129">
    <property type="entry name" value="PyrdxlP-dep_de-COase"/>
</dbReference>
<dbReference type="Gene3D" id="3.90.1150.10">
    <property type="entry name" value="Aspartate Aminotransferase, domain 1"/>
    <property type="match status" value="1"/>
</dbReference>
<dbReference type="GO" id="GO:0005737">
    <property type="term" value="C:cytoplasm"/>
    <property type="evidence" value="ECO:0007669"/>
    <property type="project" value="TreeGrafter"/>
</dbReference>
<comment type="cofactor">
    <cofactor evidence="1 6 7">
        <name>pyridoxal 5'-phosphate</name>
        <dbReference type="ChEBI" id="CHEBI:597326"/>
    </cofactor>
</comment>
<accession>A0A6I2F5L6</accession>
<feature type="compositionally biased region" description="Basic residues" evidence="8">
    <location>
        <begin position="55"/>
        <end position="74"/>
    </location>
</feature>
<organism evidence="9 10">
    <name type="scientific">Agromyces agglutinans</name>
    <dbReference type="NCBI Taxonomy" id="2662258"/>
    <lineage>
        <taxon>Bacteria</taxon>
        <taxon>Bacillati</taxon>
        <taxon>Actinomycetota</taxon>
        <taxon>Actinomycetes</taxon>
        <taxon>Micrococcales</taxon>
        <taxon>Microbacteriaceae</taxon>
        <taxon>Agromyces</taxon>
    </lineage>
</organism>
<feature type="region of interest" description="Disordered" evidence="8">
    <location>
        <begin position="52"/>
        <end position="84"/>
    </location>
</feature>
<dbReference type="InterPro" id="IPR015422">
    <property type="entry name" value="PyrdxlP-dep_Trfase_small"/>
</dbReference>